<accession>A0A091GR46</accession>
<dbReference type="AlphaFoldDB" id="A0A091GR46"/>
<feature type="compositionally biased region" description="Polar residues" evidence="1">
    <location>
        <begin position="77"/>
        <end position="89"/>
    </location>
</feature>
<proteinExistence type="predicted"/>
<sequence length="127" mass="13753">QSSHVDAFSQSQLTVQERDHLGSHRVFHQNVSRGVLSLPHLEGQAKHGLVADTANPPPLESSLPQITNKSLQNALPSLQENGTRGNFPQFNLADSLPESDTRAPAEPSELERTSISVKLPMTASGRI</sequence>
<feature type="region of interest" description="Disordered" evidence="1">
    <location>
        <begin position="77"/>
        <end position="127"/>
    </location>
</feature>
<feature type="non-terminal residue" evidence="2">
    <location>
        <position position="1"/>
    </location>
</feature>
<protein>
    <submittedName>
        <fullName evidence="2">Uncharacterized protein</fullName>
    </submittedName>
</protein>
<feature type="region of interest" description="Disordered" evidence="1">
    <location>
        <begin position="1"/>
        <end position="26"/>
    </location>
</feature>
<dbReference type="Proteomes" id="UP000054064">
    <property type="component" value="Unassembled WGS sequence"/>
</dbReference>
<evidence type="ECO:0000313" key="3">
    <source>
        <dbReference type="Proteomes" id="UP000054064"/>
    </source>
</evidence>
<gene>
    <name evidence="2" type="ORF">N320_02943</name>
</gene>
<organism evidence="2 3">
    <name type="scientific">Buceros rhinoceros silvestris</name>
    <dbReference type="NCBI Taxonomy" id="175836"/>
    <lineage>
        <taxon>Eukaryota</taxon>
        <taxon>Metazoa</taxon>
        <taxon>Chordata</taxon>
        <taxon>Craniata</taxon>
        <taxon>Vertebrata</taxon>
        <taxon>Euteleostomi</taxon>
        <taxon>Archelosauria</taxon>
        <taxon>Archosauria</taxon>
        <taxon>Dinosauria</taxon>
        <taxon>Saurischia</taxon>
        <taxon>Theropoda</taxon>
        <taxon>Coelurosauria</taxon>
        <taxon>Aves</taxon>
        <taxon>Neognathae</taxon>
        <taxon>Neoaves</taxon>
        <taxon>Telluraves</taxon>
        <taxon>Coraciimorphae</taxon>
        <taxon>Bucerotiformes</taxon>
        <taxon>Bucerotidae</taxon>
        <taxon>Buceros</taxon>
    </lineage>
</organism>
<evidence type="ECO:0000256" key="1">
    <source>
        <dbReference type="SAM" id="MobiDB-lite"/>
    </source>
</evidence>
<reference evidence="2 3" key="1">
    <citation type="submission" date="2014-04" db="EMBL/GenBank/DDBJ databases">
        <title>Genome evolution of avian class.</title>
        <authorList>
            <person name="Zhang G."/>
            <person name="Li C."/>
        </authorList>
    </citation>
    <scope>NUCLEOTIDE SEQUENCE [LARGE SCALE GENOMIC DNA]</scope>
    <source>
        <strain evidence="2">BGI_N320</strain>
    </source>
</reference>
<feature type="non-terminal residue" evidence="2">
    <location>
        <position position="127"/>
    </location>
</feature>
<evidence type="ECO:0000313" key="2">
    <source>
        <dbReference type="EMBL" id="KFO86061.1"/>
    </source>
</evidence>
<dbReference type="EMBL" id="KL509833">
    <property type="protein sequence ID" value="KFO86061.1"/>
    <property type="molecule type" value="Genomic_DNA"/>
</dbReference>
<feature type="compositionally biased region" description="Polar residues" evidence="1">
    <location>
        <begin position="1"/>
        <end position="15"/>
    </location>
</feature>
<name>A0A091GR46_BUCRH</name>
<keyword evidence="3" id="KW-1185">Reference proteome</keyword>